<dbReference type="SUPFAM" id="SSF54980">
    <property type="entry name" value="EF-G C-terminal domain-like"/>
    <property type="match status" value="1"/>
</dbReference>
<reference evidence="4 5" key="1">
    <citation type="submission" date="2016-10" db="EMBL/GenBank/DDBJ databases">
        <authorList>
            <person name="de Groot N.N."/>
        </authorList>
    </citation>
    <scope>NUCLEOTIDE SEQUENCE [LARGE SCALE GENOMIC DNA]</scope>
    <source>
        <strain evidence="4 5">DSM 15695</strain>
    </source>
</reference>
<dbReference type="Proteomes" id="UP000198833">
    <property type="component" value="Unassembled WGS sequence"/>
</dbReference>
<dbReference type="Gene3D" id="3.30.70.240">
    <property type="match status" value="1"/>
</dbReference>
<keyword evidence="5" id="KW-1185">Reference proteome</keyword>
<dbReference type="Pfam" id="PF09186">
    <property type="entry name" value="DUF1949"/>
    <property type="match status" value="1"/>
</dbReference>
<evidence type="ECO:0000313" key="5">
    <source>
        <dbReference type="Proteomes" id="UP000198833"/>
    </source>
</evidence>
<dbReference type="PROSITE" id="PS00910">
    <property type="entry name" value="UPF0029"/>
    <property type="match status" value="1"/>
</dbReference>
<dbReference type="InterPro" id="IPR015796">
    <property type="entry name" value="Impact_YigZ-like"/>
</dbReference>
<evidence type="ECO:0000256" key="1">
    <source>
        <dbReference type="ARBA" id="ARBA00007665"/>
    </source>
</evidence>
<dbReference type="InterPro" id="IPR035647">
    <property type="entry name" value="EFG_III/V"/>
</dbReference>
<dbReference type="AlphaFoldDB" id="A0A1H9DIF4"/>
<dbReference type="GO" id="GO:0006446">
    <property type="term" value="P:regulation of translational initiation"/>
    <property type="evidence" value="ECO:0007669"/>
    <property type="project" value="TreeGrafter"/>
</dbReference>
<accession>A0A1H9DIF4</accession>
<dbReference type="SUPFAM" id="SSF54211">
    <property type="entry name" value="Ribosomal protein S5 domain 2-like"/>
    <property type="match status" value="1"/>
</dbReference>
<dbReference type="InterPro" id="IPR020569">
    <property type="entry name" value="UPF0029_Impact_CS"/>
</dbReference>
<dbReference type="Gene3D" id="3.30.230.30">
    <property type="entry name" value="Impact, N-terminal domain"/>
    <property type="match status" value="1"/>
</dbReference>
<dbReference type="InterPro" id="IPR023582">
    <property type="entry name" value="Impact"/>
</dbReference>
<gene>
    <name evidence="4" type="ORF">SAMN04488558_105152</name>
</gene>
<sequence length="218" mass="25039">MIHYYSIKQAQTSEITIKKSRFICYLLPIEDETDFLQKLAEIKKSHYKATHHCYAYILNDDSSIQKSADDGEPKGTAGLPILEVLKQNELTYIMAVVVRYYGGIKLGAGGLIRAYSSAVSQTLENTSLIKNISQDIIEIQLNYTQNDLFDRFLQEQTSALTVLGTEYTDKVSYRLALDPDKHQQYQQIINDLLKGQMQWTQLGDQRVDADYIPERWKD</sequence>
<evidence type="ECO:0000259" key="3">
    <source>
        <dbReference type="Pfam" id="PF09186"/>
    </source>
</evidence>
<feature type="domain" description="Impact N-terminal" evidence="2">
    <location>
        <begin position="18"/>
        <end position="123"/>
    </location>
</feature>
<organism evidence="4 5">
    <name type="scientific">Ignavigranum ruoffiae</name>
    <dbReference type="NCBI Taxonomy" id="89093"/>
    <lineage>
        <taxon>Bacteria</taxon>
        <taxon>Bacillati</taxon>
        <taxon>Bacillota</taxon>
        <taxon>Bacilli</taxon>
        <taxon>Lactobacillales</taxon>
        <taxon>Aerococcaceae</taxon>
        <taxon>Ignavigranum</taxon>
    </lineage>
</organism>
<feature type="domain" description="UPF0029" evidence="3">
    <location>
        <begin position="139"/>
        <end position="196"/>
    </location>
</feature>
<dbReference type="EMBL" id="FOEN01000005">
    <property type="protein sequence ID" value="SEQ13280.1"/>
    <property type="molecule type" value="Genomic_DNA"/>
</dbReference>
<name>A0A1H9DIF4_9LACT</name>
<dbReference type="InterPro" id="IPR001498">
    <property type="entry name" value="Impact_N"/>
</dbReference>
<dbReference type="PANTHER" id="PTHR16301">
    <property type="entry name" value="IMPACT-RELATED"/>
    <property type="match status" value="1"/>
</dbReference>
<protein>
    <submittedName>
        <fullName evidence="4">Uncharacterized protein, YigZ family</fullName>
    </submittedName>
</protein>
<evidence type="ECO:0000313" key="4">
    <source>
        <dbReference type="EMBL" id="SEQ13280.1"/>
    </source>
</evidence>
<dbReference type="InterPro" id="IPR036956">
    <property type="entry name" value="Impact_N_sf"/>
</dbReference>
<dbReference type="NCBIfam" id="TIGR00257">
    <property type="entry name" value="IMPACT_YIGZ"/>
    <property type="match status" value="1"/>
</dbReference>
<dbReference type="PANTHER" id="PTHR16301:SF20">
    <property type="entry name" value="IMPACT FAMILY MEMBER YIGZ"/>
    <property type="match status" value="1"/>
</dbReference>
<dbReference type="STRING" id="89093.SAMN04488558_105152"/>
<dbReference type="RefSeq" id="WP_159428863.1">
    <property type="nucleotide sequence ID" value="NZ_FOEN01000005.1"/>
</dbReference>
<dbReference type="GO" id="GO:0005737">
    <property type="term" value="C:cytoplasm"/>
    <property type="evidence" value="ECO:0007669"/>
    <property type="project" value="TreeGrafter"/>
</dbReference>
<dbReference type="InterPro" id="IPR020568">
    <property type="entry name" value="Ribosomal_Su5_D2-typ_SF"/>
</dbReference>
<dbReference type="InterPro" id="IPR015269">
    <property type="entry name" value="UPF0029_Impact_C"/>
</dbReference>
<comment type="similarity">
    <text evidence="1">Belongs to the IMPACT family.</text>
</comment>
<dbReference type="Pfam" id="PF01205">
    <property type="entry name" value="Impact_N"/>
    <property type="match status" value="1"/>
</dbReference>
<evidence type="ECO:0000259" key="2">
    <source>
        <dbReference type="Pfam" id="PF01205"/>
    </source>
</evidence>
<proteinExistence type="inferred from homology"/>
<dbReference type="OrthoDB" id="9813771at2"/>